<keyword evidence="2" id="KW-1185">Reference proteome</keyword>
<comment type="caution">
    <text evidence="1">The sequence shown here is derived from an EMBL/GenBank/DDBJ whole genome shotgun (WGS) entry which is preliminary data.</text>
</comment>
<evidence type="ECO:0000313" key="2">
    <source>
        <dbReference type="Proteomes" id="UP000821845"/>
    </source>
</evidence>
<proteinExistence type="predicted"/>
<reference evidence="1" key="1">
    <citation type="submission" date="2020-05" db="EMBL/GenBank/DDBJ databases">
        <title>Large-scale comparative analyses of tick genomes elucidate their genetic diversity and vector capacities.</title>
        <authorList>
            <person name="Jia N."/>
            <person name="Wang J."/>
            <person name="Shi W."/>
            <person name="Du L."/>
            <person name="Sun Y."/>
            <person name="Zhan W."/>
            <person name="Jiang J."/>
            <person name="Wang Q."/>
            <person name="Zhang B."/>
            <person name="Ji P."/>
            <person name="Sakyi L.B."/>
            <person name="Cui X."/>
            <person name="Yuan T."/>
            <person name="Jiang B."/>
            <person name="Yang W."/>
            <person name="Lam T.T.-Y."/>
            <person name="Chang Q."/>
            <person name="Ding S."/>
            <person name="Wang X."/>
            <person name="Zhu J."/>
            <person name="Ruan X."/>
            <person name="Zhao L."/>
            <person name="Wei J."/>
            <person name="Que T."/>
            <person name="Du C."/>
            <person name="Cheng J."/>
            <person name="Dai P."/>
            <person name="Han X."/>
            <person name="Huang E."/>
            <person name="Gao Y."/>
            <person name="Liu J."/>
            <person name="Shao H."/>
            <person name="Ye R."/>
            <person name="Li L."/>
            <person name="Wei W."/>
            <person name="Wang X."/>
            <person name="Wang C."/>
            <person name="Yang T."/>
            <person name="Huo Q."/>
            <person name="Li W."/>
            <person name="Guo W."/>
            <person name="Chen H."/>
            <person name="Zhou L."/>
            <person name="Ni X."/>
            <person name="Tian J."/>
            <person name="Zhou Y."/>
            <person name="Sheng Y."/>
            <person name="Liu T."/>
            <person name="Pan Y."/>
            <person name="Xia L."/>
            <person name="Li J."/>
            <person name="Zhao F."/>
            <person name="Cao W."/>
        </authorList>
    </citation>
    <scope>NUCLEOTIDE SEQUENCE</scope>
    <source>
        <strain evidence="1">Hyas-2018</strain>
    </source>
</reference>
<dbReference type="Proteomes" id="UP000821845">
    <property type="component" value="Chromosome 1"/>
</dbReference>
<name>A0ACB7TE35_HYAAI</name>
<sequence>MEILKKKRRVIRAQATRIINEADDILAKQQVPDIVAVSGLIERLLLVEKQLSDVNAAIEPHILEEDADAEFEQAMEYDDKIASCLGSMKSFGKNHMQGLIDLKPVTSARNVRELRRLYDDLQVHMRGLKALGVGEDSYNTTLYPVLLRALPQEIVLNYHRSQPDLCTSSTDGSSPAGSATVHHTALTTLLRYFRRELESQERALEHGTDNSIDQQTEPIPRLFSELEGVGVSDTPEKLPDVQIMEQFTKGNKTVDGRYEHCVLLGQKLKLTFEFRQMAQKEILLSCEGGRTRSSTILPVWTPPGDQKEGGAGYRNLLMLQTPSRSRSSSPYLSVSELQLPCIASVGACWASLRNSHPYSNTLRDIAHISMANPSPTQAPTGSVRRFHHRFDAHRRTQEDYMTRRDDAAFSGAPVARSPNVESMPNNQTDFGRRSRSPSPAPSVESQED</sequence>
<protein>
    <submittedName>
        <fullName evidence="1">Uncharacterized protein</fullName>
    </submittedName>
</protein>
<organism evidence="1 2">
    <name type="scientific">Hyalomma asiaticum</name>
    <name type="common">Tick</name>
    <dbReference type="NCBI Taxonomy" id="266040"/>
    <lineage>
        <taxon>Eukaryota</taxon>
        <taxon>Metazoa</taxon>
        <taxon>Ecdysozoa</taxon>
        <taxon>Arthropoda</taxon>
        <taxon>Chelicerata</taxon>
        <taxon>Arachnida</taxon>
        <taxon>Acari</taxon>
        <taxon>Parasitiformes</taxon>
        <taxon>Ixodida</taxon>
        <taxon>Ixodoidea</taxon>
        <taxon>Ixodidae</taxon>
        <taxon>Hyalomminae</taxon>
        <taxon>Hyalomma</taxon>
    </lineage>
</organism>
<accession>A0ACB7TE35</accession>
<dbReference type="EMBL" id="CM023481">
    <property type="protein sequence ID" value="KAH6945218.1"/>
    <property type="molecule type" value="Genomic_DNA"/>
</dbReference>
<evidence type="ECO:0000313" key="1">
    <source>
        <dbReference type="EMBL" id="KAH6945218.1"/>
    </source>
</evidence>
<gene>
    <name evidence="1" type="ORF">HPB50_007568</name>
</gene>